<keyword evidence="10 11" id="KW-0413">Isomerase</keyword>
<evidence type="ECO:0000256" key="4">
    <source>
        <dbReference type="ARBA" id="ARBA00022801"/>
    </source>
</evidence>
<comment type="subunit">
    <text evidence="11">Heterotrimer of RecB, RecC and RecD. All subunits contribute to DNA-binding.</text>
</comment>
<dbReference type="GO" id="GO:0000724">
    <property type="term" value="P:double-strand break repair via homologous recombination"/>
    <property type="evidence" value="ECO:0007669"/>
    <property type="project" value="UniProtKB-UniRule"/>
</dbReference>
<keyword evidence="9 11" id="KW-0234">DNA repair</keyword>
<evidence type="ECO:0000259" key="12">
    <source>
        <dbReference type="Pfam" id="PF13538"/>
    </source>
</evidence>
<dbReference type="AlphaFoldDB" id="H5U2F5"/>
<keyword evidence="6 11" id="KW-0269">Exonuclease</keyword>
<dbReference type="InterPro" id="IPR027417">
    <property type="entry name" value="P-loop_NTPase"/>
</dbReference>
<keyword evidence="7 11" id="KW-0067">ATP-binding</keyword>
<dbReference type="GO" id="GO:0017116">
    <property type="term" value="F:single-stranded DNA helicase activity"/>
    <property type="evidence" value="ECO:0007669"/>
    <property type="project" value="TreeGrafter"/>
</dbReference>
<protein>
    <recommendedName>
        <fullName evidence="11">RecBCD enzyme subunit RecD</fullName>
        <ecNumber evidence="11">5.6.2.3</ecNumber>
    </recommendedName>
    <alternativeName>
        <fullName evidence="11">DNA 5'-3' helicase subunit RecD</fullName>
    </alternativeName>
    <alternativeName>
        <fullName evidence="11">Exonuclease V subunit RecD</fullName>
        <shortName evidence="11">ExoV subunit RecD</shortName>
    </alternativeName>
    <alternativeName>
        <fullName evidence="11">Helicase/nuclease RecBCD subunit RecD</fullName>
    </alternativeName>
</protein>
<dbReference type="InterPro" id="IPR050534">
    <property type="entry name" value="Coronavir_polyprotein_1ab"/>
</dbReference>
<dbReference type="Gene3D" id="1.10.10.1020">
    <property type="entry name" value="RecBCD complex, subunit RecD, N-terminal domain"/>
    <property type="match status" value="1"/>
</dbReference>
<evidence type="ECO:0000256" key="6">
    <source>
        <dbReference type="ARBA" id="ARBA00022839"/>
    </source>
</evidence>
<dbReference type="GO" id="GO:0003677">
    <property type="term" value="F:DNA binding"/>
    <property type="evidence" value="ECO:0007669"/>
    <property type="project" value="UniProtKB-UniRule"/>
</dbReference>
<dbReference type="GO" id="GO:0043139">
    <property type="term" value="F:5'-3' DNA helicase activity"/>
    <property type="evidence" value="ECO:0007669"/>
    <property type="project" value="UniProtKB-UniRule"/>
</dbReference>
<keyword evidence="5 11" id="KW-0347">Helicase</keyword>
<comment type="function">
    <text evidence="11">A helicase/nuclease that prepares dsDNA breaks (DSB) for recombinational DNA repair. Binds to DSBs and unwinds DNA via a highly rapid and processive ATP-dependent bidirectional helicase activity. Unwinds dsDNA until it encounters a Chi (crossover hotspot instigator) sequence from the 3' direction. Cuts ssDNA a few nucleotides 3' to the Chi site. The properties and activities of the enzyme are changed at Chi. The Chi-altered holoenzyme produces a long 3'-ssDNA overhang and facilitates RecA-binding to the ssDNA for homologous DNA recombination and repair. Holoenzyme degrades any linearized DNA that is unable to undergo homologous recombination. In the holoenzyme this subunit has ssDNA-dependent ATPase and 5'-3' helicase activity. When added to pre-assembled RecBC greatly stimulates nuclease activity and augments holoenzyme processivity. Negatively regulates the RecA-loading ability of RecBCD.</text>
</comment>
<evidence type="ECO:0000256" key="5">
    <source>
        <dbReference type="ARBA" id="ARBA00022806"/>
    </source>
</evidence>
<keyword evidence="1 11" id="KW-0540">Nuclease</keyword>
<dbReference type="Pfam" id="PF13538">
    <property type="entry name" value="UvrD_C_2"/>
    <property type="match status" value="1"/>
</dbReference>
<sequence>MSTDNPGVLTIDDARRVRDADGILADANAAGLFAASDLHITSRMVRMCGEPVAVAAQVAIALAVRSVRLGSTCFALTTVDELPGAQSLALPSAAEMLAELRGCPLVVGARGSTLQPVVLMDSDDGPLVYLQKYFRQEQSIRQTLANRATSAPDVDVEAVRAQVAQVFADSTAEPRQRLAAEVAASHWTSILAGGPGTGKTYTVARILAVLDSLAGGDLRIGMCAPTGRAAAQLQASVDLDGTLPTSVRAVTVHSLLGWRPGSTPRYGLANKLPHDVIVVDETSMLSMTAMSRLLDAVRSDARLILVGDPHQLASVEAGAVLADLVERAPGPPSGQASATTAGDPSIEMNADESARLRDGVVTLRRGFRFGGQISRVADAVNRGDADAVVDLVTSADIDDVQLVAPDKLDAVHDDIVAWGTALHRAAHTGDVDAALAALDSHRILCAHREGLWGVRGWQRRVADWLSESPGLPRIELDTMVWSLGEPLLVTSNDRQTGTFNGDCGVVVRAGGETDSDRLEVAFRRGAQERLIAPVQLPDVAPAYAMTIHRSQGSQFGGVTIVLPPSGSELLTRELLYTAITRARTRVRIVGTREVLAEAVTRRVHRASGLRSAVRELA</sequence>
<dbReference type="InterPro" id="IPR041851">
    <property type="entry name" value="RecD_N_sf"/>
</dbReference>
<dbReference type="Pfam" id="PF13245">
    <property type="entry name" value="AAA_19"/>
    <property type="match status" value="1"/>
</dbReference>
<dbReference type="EC" id="5.6.2.3" evidence="11"/>
<evidence type="ECO:0000256" key="3">
    <source>
        <dbReference type="ARBA" id="ARBA00022763"/>
    </source>
</evidence>
<dbReference type="InterPro" id="IPR006344">
    <property type="entry name" value="RecD"/>
</dbReference>
<dbReference type="eggNOG" id="COG0507">
    <property type="taxonomic scope" value="Bacteria"/>
</dbReference>
<accession>H5U2F5</accession>
<dbReference type="Gene3D" id="3.40.50.300">
    <property type="entry name" value="P-loop containing nucleotide triphosphate hydrolases"/>
    <property type="match status" value="3"/>
</dbReference>
<name>H5U2F5_9ACTN</name>
<feature type="domain" description="UvrD-like helicase C-terminal" evidence="12">
    <location>
        <begin position="541"/>
        <end position="589"/>
    </location>
</feature>
<comment type="similarity">
    <text evidence="11">Belongs to the RecD family.</text>
</comment>
<dbReference type="SUPFAM" id="SSF52540">
    <property type="entry name" value="P-loop containing nucleoside triphosphate hydrolases"/>
    <property type="match status" value="2"/>
</dbReference>
<evidence type="ECO:0000256" key="10">
    <source>
        <dbReference type="ARBA" id="ARBA00023235"/>
    </source>
</evidence>
<feature type="binding site" evidence="11">
    <location>
        <begin position="193"/>
        <end position="200"/>
    </location>
    <ligand>
        <name>ATP</name>
        <dbReference type="ChEBI" id="CHEBI:30616"/>
    </ligand>
</feature>
<dbReference type="GO" id="GO:0005524">
    <property type="term" value="F:ATP binding"/>
    <property type="evidence" value="ECO:0007669"/>
    <property type="project" value="UniProtKB-UniRule"/>
</dbReference>
<evidence type="ECO:0000256" key="7">
    <source>
        <dbReference type="ARBA" id="ARBA00022840"/>
    </source>
</evidence>
<keyword evidence="2 11" id="KW-0547">Nucleotide-binding</keyword>
<keyword evidence="4 11" id="KW-0378">Hydrolase</keyword>
<gene>
    <name evidence="11 13" type="primary">recD</name>
    <name evidence="13" type="ORF">GOSPT_085_00310</name>
</gene>
<dbReference type="Proteomes" id="UP000005845">
    <property type="component" value="Unassembled WGS sequence"/>
</dbReference>
<dbReference type="CDD" id="cd17933">
    <property type="entry name" value="DEXSc_RecD-like"/>
    <property type="match status" value="1"/>
</dbReference>
<evidence type="ECO:0000313" key="13">
    <source>
        <dbReference type="EMBL" id="GAB39913.1"/>
    </source>
</evidence>
<dbReference type="PANTHER" id="PTHR43788">
    <property type="entry name" value="DNA2/NAM7 HELICASE FAMILY MEMBER"/>
    <property type="match status" value="1"/>
</dbReference>
<evidence type="ECO:0000256" key="9">
    <source>
        <dbReference type="ARBA" id="ARBA00023204"/>
    </source>
</evidence>
<evidence type="ECO:0000256" key="1">
    <source>
        <dbReference type="ARBA" id="ARBA00022722"/>
    </source>
</evidence>
<dbReference type="EMBL" id="BAFC01000083">
    <property type="protein sequence ID" value="GAB39913.1"/>
    <property type="molecule type" value="Genomic_DNA"/>
</dbReference>
<dbReference type="InterPro" id="IPR027785">
    <property type="entry name" value="UvrD-like_helicase_C"/>
</dbReference>
<dbReference type="GO" id="GO:0008854">
    <property type="term" value="F:exodeoxyribonuclease V activity"/>
    <property type="evidence" value="ECO:0007669"/>
    <property type="project" value="InterPro"/>
</dbReference>
<dbReference type="GO" id="GO:0016887">
    <property type="term" value="F:ATP hydrolysis activity"/>
    <property type="evidence" value="ECO:0007669"/>
    <property type="project" value="RHEA"/>
</dbReference>
<organism evidence="13 14">
    <name type="scientific">Gordonia sputi NBRC 100414</name>
    <dbReference type="NCBI Taxonomy" id="1089453"/>
    <lineage>
        <taxon>Bacteria</taxon>
        <taxon>Bacillati</taxon>
        <taxon>Actinomycetota</taxon>
        <taxon>Actinomycetes</taxon>
        <taxon>Mycobacteriales</taxon>
        <taxon>Gordoniaceae</taxon>
        <taxon>Gordonia</taxon>
    </lineage>
</organism>
<keyword evidence="8 11" id="KW-0238">DNA-binding</keyword>
<dbReference type="RefSeq" id="WP_005206816.1">
    <property type="nucleotide sequence ID" value="NZ_BAFC01000083.1"/>
</dbReference>
<comment type="caution">
    <text evidence="13">The sequence shown here is derived from an EMBL/GenBank/DDBJ whole genome shotgun (WGS) entry which is preliminary data.</text>
</comment>
<keyword evidence="3 11" id="KW-0227">DNA damage</keyword>
<keyword evidence="14" id="KW-1185">Reference proteome</keyword>
<reference evidence="13 14" key="1">
    <citation type="submission" date="2012-02" db="EMBL/GenBank/DDBJ databases">
        <title>Whole genome shotgun sequence of Gordonia sputi NBRC 100414.</title>
        <authorList>
            <person name="Yoshida I."/>
            <person name="Hosoyama A."/>
            <person name="Tsuchikane K."/>
            <person name="Katsumata H."/>
            <person name="Yamazaki S."/>
            <person name="Fujita N."/>
        </authorList>
    </citation>
    <scope>NUCLEOTIDE SEQUENCE [LARGE SCALE GENOMIC DNA]</scope>
    <source>
        <strain evidence="13 14">NBRC 100414</strain>
    </source>
</reference>
<dbReference type="GO" id="GO:0009338">
    <property type="term" value="C:exodeoxyribonuclease V complex"/>
    <property type="evidence" value="ECO:0007669"/>
    <property type="project" value="InterPro"/>
</dbReference>
<comment type="miscellaneous">
    <text evidence="11">In the RecBCD complex, RecB has a slow 3'-5' helicase, an exonuclease activity and loads RecA onto ssDNA, RecD has a fast 5'-3' helicase activity, while RecC stimulates the ATPase and processivity of the RecB helicase and contributes to recognition of the Chi site.</text>
</comment>
<evidence type="ECO:0000256" key="11">
    <source>
        <dbReference type="HAMAP-Rule" id="MF_01487"/>
    </source>
</evidence>
<dbReference type="CDD" id="cd18809">
    <property type="entry name" value="SF1_C_RecD"/>
    <property type="match status" value="1"/>
</dbReference>
<evidence type="ECO:0000313" key="14">
    <source>
        <dbReference type="Proteomes" id="UP000005845"/>
    </source>
</evidence>
<proteinExistence type="inferred from homology"/>
<dbReference type="NCBIfam" id="TIGR01447">
    <property type="entry name" value="recD"/>
    <property type="match status" value="1"/>
</dbReference>
<dbReference type="PANTHER" id="PTHR43788:SF6">
    <property type="entry name" value="DNA HELICASE B"/>
    <property type="match status" value="1"/>
</dbReference>
<comment type="catalytic activity">
    <reaction evidence="11">
        <text>ATP + H2O = ADP + phosphate + H(+)</text>
        <dbReference type="Rhea" id="RHEA:13065"/>
        <dbReference type="ChEBI" id="CHEBI:15377"/>
        <dbReference type="ChEBI" id="CHEBI:15378"/>
        <dbReference type="ChEBI" id="CHEBI:30616"/>
        <dbReference type="ChEBI" id="CHEBI:43474"/>
        <dbReference type="ChEBI" id="CHEBI:456216"/>
        <dbReference type="EC" id="5.6.2.3"/>
    </reaction>
</comment>
<evidence type="ECO:0000256" key="8">
    <source>
        <dbReference type="ARBA" id="ARBA00023125"/>
    </source>
</evidence>
<dbReference type="HAMAP" id="MF_01487">
    <property type="entry name" value="RecD"/>
    <property type="match status" value="1"/>
</dbReference>
<evidence type="ECO:0000256" key="2">
    <source>
        <dbReference type="ARBA" id="ARBA00022741"/>
    </source>
</evidence>